<dbReference type="EMBL" id="DVJQ01000073">
    <property type="protein sequence ID" value="HIS75044.1"/>
    <property type="molecule type" value="Genomic_DNA"/>
</dbReference>
<gene>
    <name evidence="1" type="ORF">IAA86_08505</name>
</gene>
<name>A0A9D1FK36_9BACT</name>
<comment type="caution">
    <text evidence="1">The sequence shown here is derived from an EMBL/GenBank/DDBJ whole genome shotgun (WGS) entry which is preliminary data.</text>
</comment>
<evidence type="ECO:0000313" key="1">
    <source>
        <dbReference type="EMBL" id="HIS75044.1"/>
    </source>
</evidence>
<sequence>MSKCINNYRPKELRWFLDKCSKYELANSSEPKYSTTAGITTKNKYTIAAKNTKPNASNIICLAF</sequence>
<dbReference type="AlphaFoldDB" id="A0A9D1FK36"/>
<reference evidence="1" key="2">
    <citation type="journal article" date="2021" name="PeerJ">
        <title>Extensive microbial diversity within the chicken gut microbiome revealed by metagenomics and culture.</title>
        <authorList>
            <person name="Gilroy R."/>
            <person name="Ravi A."/>
            <person name="Getino M."/>
            <person name="Pursley I."/>
            <person name="Horton D.L."/>
            <person name="Alikhan N.F."/>
            <person name="Baker D."/>
            <person name="Gharbi K."/>
            <person name="Hall N."/>
            <person name="Watson M."/>
            <person name="Adriaenssens E.M."/>
            <person name="Foster-Nyarko E."/>
            <person name="Jarju S."/>
            <person name="Secka A."/>
            <person name="Antonio M."/>
            <person name="Oren A."/>
            <person name="Chaudhuri R.R."/>
            <person name="La Ragione R."/>
            <person name="Hildebrand F."/>
            <person name="Pallen M.J."/>
        </authorList>
    </citation>
    <scope>NUCLEOTIDE SEQUENCE</scope>
    <source>
        <strain evidence="1">CHK152-2871</strain>
    </source>
</reference>
<dbReference type="Proteomes" id="UP000886865">
    <property type="component" value="Unassembled WGS sequence"/>
</dbReference>
<organism evidence="1 2">
    <name type="scientific">Candidatus Galligastranaerophilus intestinavium</name>
    <dbReference type="NCBI Taxonomy" id="2840836"/>
    <lineage>
        <taxon>Bacteria</taxon>
        <taxon>Candidatus Galligastranaerophilus</taxon>
    </lineage>
</organism>
<accession>A0A9D1FK36</accession>
<proteinExistence type="predicted"/>
<protein>
    <submittedName>
        <fullName evidence="1">Uncharacterized protein</fullName>
    </submittedName>
</protein>
<evidence type="ECO:0000313" key="2">
    <source>
        <dbReference type="Proteomes" id="UP000886865"/>
    </source>
</evidence>
<reference evidence="1" key="1">
    <citation type="submission" date="2020-10" db="EMBL/GenBank/DDBJ databases">
        <authorList>
            <person name="Gilroy R."/>
        </authorList>
    </citation>
    <scope>NUCLEOTIDE SEQUENCE</scope>
    <source>
        <strain evidence="1">CHK152-2871</strain>
    </source>
</reference>